<keyword evidence="4" id="KW-1185">Reference proteome</keyword>
<proteinExistence type="predicted"/>
<dbReference type="PROSITE" id="PS50817">
    <property type="entry name" value="INTEIN_N_TER"/>
    <property type="match status" value="1"/>
</dbReference>
<dbReference type="EMBL" id="CP025197">
    <property type="protein sequence ID" value="AUG56371.1"/>
    <property type="molecule type" value="Genomic_DNA"/>
</dbReference>
<dbReference type="GO" id="GO:0016539">
    <property type="term" value="P:intein-mediated protein splicing"/>
    <property type="evidence" value="ECO:0007669"/>
    <property type="project" value="InterPro"/>
</dbReference>
<organism evidence="3 4">
    <name type="scientific">Acetivibrio saccincola</name>
    <dbReference type="NCBI Taxonomy" id="1677857"/>
    <lineage>
        <taxon>Bacteria</taxon>
        <taxon>Bacillati</taxon>
        <taxon>Bacillota</taxon>
        <taxon>Clostridia</taxon>
        <taxon>Eubacteriales</taxon>
        <taxon>Oscillospiraceae</taxon>
        <taxon>Acetivibrio</taxon>
    </lineage>
</organism>
<feature type="domain" description="Hint" evidence="2">
    <location>
        <begin position="351"/>
        <end position="445"/>
    </location>
</feature>
<evidence type="ECO:0000313" key="4">
    <source>
        <dbReference type="Proteomes" id="UP000233534"/>
    </source>
</evidence>
<gene>
    <name evidence="3" type="primary">wapA5</name>
    <name evidence="3" type="ORF">HVS_02070</name>
</gene>
<reference evidence="3 4" key="1">
    <citation type="submission" date="2017-12" db="EMBL/GenBank/DDBJ databases">
        <title>Complete genome sequence of Herbivorax saccincola GGR1, a novel Cellulosome-producing hydrolytic bacterium in a thermophilic biogas plant, established by Illumina and Nanopore MinION sequencing.</title>
        <authorList>
            <person name="Pechtl A."/>
            <person name="Ruckert C."/>
            <person name="Koeck D.E."/>
            <person name="Maus I."/>
            <person name="Winkler A."/>
            <person name="Kalinowski J."/>
            <person name="Puhler A."/>
            <person name="Schwarz W.W."/>
            <person name="Zverlov V.V."/>
            <person name="Schluter A."/>
            <person name="Liebl W."/>
        </authorList>
    </citation>
    <scope>NUCLEOTIDE SEQUENCE [LARGE SCALE GENOMIC DNA]</scope>
    <source>
        <strain evidence="4">SR1</strain>
    </source>
</reference>
<dbReference type="InterPro" id="IPR030934">
    <property type="entry name" value="Intein_C"/>
</dbReference>
<dbReference type="Pfam" id="PF07591">
    <property type="entry name" value="PT-HINT"/>
    <property type="match status" value="1"/>
</dbReference>
<evidence type="ECO:0000313" key="3">
    <source>
        <dbReference type="EMBL" id="AUG56371.1"/>
    </source>
</evidence>
<keyword evidence="3" id="KW-0378">Hydrolase</keyword>
<accession>A0A2K9EIM8</accession>
<name>A0A2K9EIM8_9FIRM</name>
<dbReference type="NCBIfam" id="TIGR01443">
    <property type="entry name" value="intein_Cterm"/>
    <property type="match status" value="1"/>
</dbReference>
<dbReference type="InterPro" id="IPR022385">
    <property type="entry name" value="Rhs_assc_core"/>
</dbReference>
<dbReference type="InterPro" id="IPR056823">
    <property type="entry name" value="TEN-like_YD-shell"/>
</dbReference>
<keyword evidence="1" id="KW-0677">Repeat</keyword>
<dbReference type="Pfam" id="PF25023">
    <property type="entry name" value="TEN_YD-shell"/>
    <property type="match status" value="1"/>
</dbReference>
<dbReference type="EC" id="3.1.-.-" evidence="3"/>
<dbReference type="NCBIfam" id="TIGR03696">
    <property type="entry name" value="Rhs_assc_core"/>
    <property type="match status" value="1"/>
</dbReference>
<dbReference type="InterPro" id="IPR003587">
    <property type="entry name" value="Hint_dom_N"/>
</dbReference>
<dbReference type="PANTHER" id="PTHR32305">
    <property type="match status" value="1"/>
</dbReference>
<dbReference type="AlphaFoldDB" id="A0A2K9EIM8"/>
<dbReference type="PROSITE" id="PS50818">
    <property type="entry name" value="INTEIN_C_TER"/>
    <property type="match status" value="1"/>
</dbReference>
<dbReference type="CDD" id="cd00081">
    <property type="entry name" value="Hint"/>
    <property type="match status" value="1"/>
</dbReference>
<dbReference type="GO" id="GO:0016787">
    <property type="term" value="F:hydrolase activity"/>
    <property type="evidence" value="ECO:0007669"/>
    <property type="project" value="UniProtKB-KW"/>
</dbReference>
<dbReference type="RefSeq" id="WP_101298782.1">
    <property type="nucleotide sequence ID" value="NZ_CP025197.1"/>
</dbReference>
<dbReference type="InterPro" id="IPR006141">
    <property type="entry name" value="Intein_N"/>
</dbReference>
<sequence>MTEGESKYSYDDNGNLISKTGPDETTIYEYDYENRLILSKTTTIQGINRVEYTYDVFGNRVQKVIDEVNVINYVVDLNTLYARVLEERDADGNLIAAYVHSDMGVILQSRNGVKSYYHYDGLGSTRLLTDETQSITDTYTYDAFGNIISSTGNTVNEFLFTGEQYDANIGFYYLRARYMDPSVGRFITADPFGGFMFEPLSLHKYLYANADPVNKIDPSGYFSIQELATTQTIQGIISSVNWKCIGITILRNALKGLVRGMIFGGIDAWLGGGTIEDIVNGILSGGITGFLLGPLAMINRLRPVFIAFGLGNGIKGVYDSIKNGEYDQAAFRATFVILTLWELKKGVWDKRACFTEETLVLTEDGYKQIKDIQEEDFVYSENVETGEKGLKKVAKVFVREVHKLIHVYVDGEEINTTDTHPFWVEGKDWIEAGELKTGDVLRLYTGELKTVEKVEIEVFDRPVKVYNFEVEDWHTYYVTEQGVLVHNAKNYDGNGNTGVGNRGTRSTGFTNTQNASQSVAKQFNGKLTELKNGYKVEIPNPAGGNKPIVVRIMNEGSGGRTQPYFRVSIDGKGSYTLDGLLSSDRALTHIDMTDSFLEQITKIINNIGR</sequence>
<dbReference type="InterPro" id="IPR050708">
    <property type="entry name" value="T6SS_VgrG/RHS"/>
</dbReference>
<dbReference type="Proteomes" id="UP000233534">
    <property type="component" value="Chromosome"/>
</dbReference>
<dbReference type="SMART" id="SM00306">
    <property type="entry name" value="HintN"/>
    <property type="match status" value="1"/>
</dbReference>
<dbReference type="NCBIfam" id="TIGR01445">
    <property type="entry name" value="intein_Nterm"/>
    <property type="match status" value="1"/>
</dbReference>
<protein>
    <submittedName>
        <fullName evidence="3">tRNA(Glu)-specific nuclease WapA</fullName>
        <ecNumber evidence="3">3.1.-.-</ecNumber>
    </submittedName>
</protein>
<dbReference type="InterPro" id="IPR036844">
    <property type="entry name" value="Hint_dom_sf"/>
</dbReference>
<evidence type="ECO:0000256" key="1">
    <source>
        <dbReference type="ARBA" id="ARBA00022737"/>
    </source>
</evidence>
<dbReference type="SUPFAM" id="SSF51294">
    <property type="entry name" value="Hedgehog/intein (Hint) domain"/>
    <property type="match status" value="1"/>
</dbReference>
<dbReference type="Gene3D" id="2.170.16.10">
    <property type="entry name" value="Hedgehog/Intein (Hint) domain"/>
    <property type="match status" value="1"/>
</dbReference>
<dbReference type="PANTHER" id="PTHR32305:SF15">
    <property type="entry name" value="PROTEIN RHSA-RELATED"/>
    <property type="match status" value="1"/>
</dbReference>
<dbReference type="KEGG" id="hsc:HVS_02070"/>
<evidence type="ECO:0000259" key="2">
    <source>
        <dbReference type="SMART" id="SM00306"/>
    </source>
</evidence>
<dbReference type="Gene3D" id="2.180.10.10">
    <property type="entry name" value="RHS repeat-associated core"/>
    <property type="match status" value="1"/>
</dbReference>